<name>A0A9Q0YLI3_HOLLE</name>
<reference evidence="1" key="1">
    <citation type="submission" date="2021-10" db="EMBL/GenBank/DDBJ databases">
        <title>Tropical sea cucumber genome reveals ecological adaptation and Cuvierian tubules defense mechanism.</title>
        <authorList>
            <person name="Chen T."/>
        </authorList>
    </citation>
    <scope>NUCLEOTIDE SEQUENCE</scope>
    <source>
        <strain evidence="1">Nanhai2018</strain>
        <tissue evidence="1">Muscle</tissue>
    </source>
</reference>
<dbReference type="EMBL" id="JAIZAY010000018">
    <property type="protein sequence ID" value="KAJ8024673.1"/>
    <property type="molecule type" value="Genomic_DNA"/>
</dbReference>
<dbReference type="SUPFAM" id="SSF101898">
    <property type="entry name" value="NHL repeat"/>
    <property type="match status" value="1"/>
</dbReference>
<organism evidence="1 2">
    <name type="scientific">Holothuria leucospilota</name>
    <name type="common">Black long sea cucumber</name>
    <name type="synonym">Mertensiothuria leucospilota</name>
    <dbReference type="NCBI Taxonomy" id="206669"/>
    <lineage>
        <taxon>Eukaryota</taxon>
        <taxon>Metazoa</taxon>
        <taxon>Echinodermata</taxon>
        <taxon>Eleutherozoa</taxon>
        <taxon>Echinozoa</taxon>
        <taxon>Holothuroidea</taxon>
        <taxon>Aspidochirotacea</taxon>
        <taxon>Aspidochirotida</taxon>
        <taxon>Holothuriidae</taxon>
        <taxon>Holothuria</taxon>
    </lineage>
</organism>
<dbReference type="AlphaFoldDB" id="A0A9Q0YLI3"/>
<sequence length="375" mass="41980">MSIERLMSDLSSIQKRFENFISTGSNVLSYTNDWLAVETLPNLCFAYDGIKDDIGKIKATLSELQDEINLPIPTVSELAMPGEVGFIEREKHLTSTIDLVSMDDESSFPLEYVDRLVFLKSSDCIVMSGNLNIDHSTAVINTTIEGRDLEYLKRFDECFAEKPYCLICQIDENIIATACDKNLGTINVTKSTYNGLTLDDEECLTGICADQTLKQILTHQGNDDIVKVYDLNLDFVKTRELPDSISPSCMIVHDNKLIVGGGEGESNIYVLGEDDEILSVIPPPSLQREESEVWDCLDLCCSRDGTLYALWRKSIDSEAAESGGYIVVYTPRYHPLEIIPTSGEATCLTLMEKDRTKNVMTPSQTVLCMYKVWYS</sequence>
<dbReference type="Proteomes" id="UP001152320">
    <property type="component" value="Chromosome 18"/>
</dbReference>
<accession>A0A9Q0YLI3</accession>
<evidence type="ECO:0000313" key="2">
    <source>
        <dbReference type="Proteomes" id="UP001152320"/>
    </source>
</evidence>
<comment type="caution">
    <text evidence="1">The sequence shown here is derived from an EMBL/GenBank/DDBJ whole genome shotgun (WGS) entry which is preliminary data.</text>
</comment>
<evidence type="ECO:0000313" key="1">
    <source>
        <dbReference type="EMBL" id="KAJ8024673.1"/>
    </source>
</evidence>
<proteinExistence type="predicted"/>
<gene>
    <name evidence="1" type="ORF">HOLleu_34641</name>
</gene>
<keyword evidence="2" id="KW-1185">Reference proteome</keyword>
<protein>
    <submittedName>
        <fullName evidence="1">Uncharacterized protein</fullName>
    </submittedName>
</protein>